<dbReference type="STRING" id="1121387.GCA_000429885_01271"/>
<organism evidence="3 4">
    <name type="scientific">Dermatophilus congolensis</name>
    <dbReference type="NCBI Taxonomy" id="1863"/>
    <lineage>
        <taxon>Bacteria</taxon>
        <taxon>Bacillati</taxon>
        <taxon>Actinomycetota</taxon>
        <taxon>Actinomycetes</taxon>
        <taxon>Micrococcales</taxon>
        <taxon>Dermatophilaceae</taxon>
        <taxon>Dermatophilus</taxon>
    </lineage>
</organism>
<dbReference type="RefSeq" id="WP_154657635.1">
    <property type="nucleotide sequence ID" value="NZ_LT906453.1"/>
</dbReference>
<accession>A0A239VAC7</accession>
<gene>
    <name evidence="3" type="ORF">SAMEA4475696_00445</name>
</gene>
<keyword evidence="2" id="KW-0812">Transmembrane</keyword>
<dbReference type="KEGG" id="dco:SAMEA4475696_0445"/>
<evidence type="ECO:0000313" key="3">
    <source>
        <dbReference type="EMBL" id="SNV18404.1"/>
    </source>
</evidence>
<dbReference type="EMBL" id="LT906453">
    <property type="protein sequence ID" value="SNV18404.1"/>
    <property type="molecule type" value="Genomic_DNA"/>
</dbReference>
<sequence length="229" mass="25062">MRHNHPEDEEIRRLLASAHTPQTPTGLTERLKKAVSQEQLPAENRKIPPPPIPNRLHGRSRLPVPLLVSFSLILAATGTTLLVTAGMTQLDTQSRMTTTLAQEGIPLTERSEPIPEPSKAVAALSAPHNSPPVETPRPTPTKDTQILSRQILNCLRHLRIDVNEVEQVEIAPYNGITAAFVTTNTQGQRRLRVIDPACPVFSSPVLSEEETTADPLSNGKNAASNRRSE</sequence>
<proteinExistence type="predicted"/>
<dbReference type="Proteomes" id="UP000242637">
    <property type="component" value="Chromosome 1"/>
</dbReference>
<evidence type="ECO:0000256" key="1">
    <source>
        <dbReference type="SAM" id="MobiDB-lite"/>
    </source>
</evidence>
<feature type="region of interest" description="Disordered" evidence="1">
    <location>
        <begin position="35"/>
        <end position="56"/>
    </location>
</feature>
<evidence type="ECO:0000313" key="4">
    <source>
        <dbReference type="Proteomes" id="UP000242637"/>
    </source>
</evidence>
<dbReference type="AlphaFoldDB" id="A0A239VAC7"/>
<keyword evidence="2" id="KW-0472">Membrane</keyword>
<dbReference type="GeneID" id="63460552"/>
<keyword evidence="4" id="KW-1185">Reference proteome</keyword>
<reference evidence="3 4" key="1">
    <citation type="submission" date="2017-06" db="EMBL/GenBank/DDBJ databases">
        <authorList>
            <consortium name="Pathogen Informatics"/>
        </authorList>
    </citation>
    <scope>NUCLEOTIDE SEQUENCE [LARGE SCALE GENOMIC DNA]</scope>
    <source>
        <strain evidence="3 4">NCTC13039</strain>
    </source>
</reference>
<evidence type="ECO:0000256" key="2">
    <source>
        <dbReference type="SAM" id="Phobius"/>
    </source>
</evidence>
<feature type="compositionally biased region" description="Polar residues" evidence="1">
    <location>
        <begin position="214"/>
        <end position="229"/>
    </location>
</feature>
<feature type="transmembrane region" description="Helical" evidence="2">
    <location>
        <begin position="64"/>
        <end position="87"/>
    </location>
</feature>
<keyword evidence="2" id="KW-1133">Transmembrane helix</keyword>
<feature type="region of interest" description="Disordered" evidence="1">
    <location>
        <begin position="205"/>
        <end position="229"/>
    </location>
</feature>
<protein>
    <submittedName>
        <fullName evidence="3">Uncharacterized protein</fullName>
    </submittedName>
</protein>
<name>A0A239VAC7_9MICO</name>